<evidence type="ECO:0000313" key="2">
    <source>
        <dbReference type="Proteomes" id="UP001500897"/>
    </source>
</evidence>
<keyword evidence="2" id="KW-1185">Reference proteome</keyword>
<name>A0ABP5IJJ3_9ACTN</name>
<dbReference type="InterPro" id="IPR009860">
    <property type="entry name" value="Hyaluronidase_bac"/>
</dbReference>
<proteinExistence type="predicted"/>
<organism evidence="1 2">
    <name type="scientific">Kitasatospora saccharophila</name>
    <dbReference type="NCBI Taxonomy" id="407973"/>
    <lineage>
        <taxon>Bacteria</taxon>
        <taxon>Bacillati</taxon>
        <taxon>Actinomycetota</taxon>
        <taxon>Actinomycetes</taxon>
        <taxon>Kitasatosporales</taxon>
        <taxon>Streptomycetaceae</taxon>
        <taxon>Kitasatospora</taxon>
    </lineage>
</organism>
<comment type="caution">
    <text evidence="1">The sequence shown here is derived from an EMBL/GenBank/DDBJ whole genome shotgun (WGS) entry which is preliminary data.</text>
</comment>
<dbReference type="SUPFAM" id="SSF69349">
    <property type="entry name" value="Phage fibre proteins"/>
    <property type="match status" value="1"/>
</dbReference>
<gene>
    <name evidence="1" type="ORF">GCM10009759_33080</name>
</gene>
<accession>A0ABP5IJJ3</accession>
<dbReference type="Proteomes" id="UP001500897">
    <property type="component" value="Unassembled WGS sequence"/>
</dbReference>
<evidence type="ECO:0000313" key="1">
    <source>
        <dbReference type="EMBL" id="GAA2100351.1"/>
    </source>
</evidence>
<evidence type="ECO:0008006" key="3">
    <source>
        <dbReference type="Google" id="ProtNLM"/>
    </source>
</evidence>
<protein>
    <recommendedName>
        <fullName evidence="3">Hyaluronoglucosaminidase</fullName>
    </recommendedName>
</protein>
<dbReference type="EMBL" id="BAAANS010000020">
    <property type="protein sequence ID" value="GAA2100351.1"/>
    <property type="molecule type" value="Genomic_DNA"/>
</dbReference>
<dbReference type="Pfam" id="PF07212">
    <property type="entry name" value="Hyaluronidase_1"/>
    <property type="match status" value="1"/>
</dbReference>
<reference evidence="2" key="1">
    <citation type="journal article" date="2019" name="Int. J. Syst. Evol. Microbiol.">
        <title>The Global Catalogue of Microorganisms (GCM) 10K type strain sequencing project: providing services to taxonomists for standard genome sequencing and annotation.</title>
        <authorList>
            <consortium name="The Broad Institute Genomics Platform"/>
            <consortium name="The Broad Institute Genome Sequencing Center for Infectious Disease"/>
            <person name="Wu L."/>
            <person name="Ma J."/>
        </authorList>
    </citation>
    <scope>NUCLEOTIDE SEQUENCE [LARGE SCALE GENOMIC DNA]</scope>
    <source>
        <strain evidence="2">JCM 14559</strain>
    </source>
</reference>
<sequence length="264" mass="26174">MDRRLFMGAFTAGAVTVAVGSADSASAADQVTVFNGRVSAQSFYADGLGGQAACFTTASDANSYAHALVALQTGASGGLKPDGTQLINNGAAINAVSTNPDSSAMYLSGVEKGRGTLKITHTGYDDGSDKNAAALSIDLKVAGTAAQGIYLTATDGATQGNLIALRNNTGLDDFVVKGTGLVGIGTVRGDNPRAKVHVVQKTGSAKEGENDAAGLLVEGTVRIGNAAAVPTGVDGKAGGGTLYAQGGALYWRGSAGTVTKIASA</sequence>
<dbReference type="RefSeq" id="WP_344552898.1">
    <property type="nucleotide sequence ID" value="NZ_BAAANS010000020.1"/>
</dbReference>